<keyword evidence="4" id="KW-0378">Hydrolase</keyword>
<dbReference type="Proteomes" id="UP000419743">
    <property type="component" value="Unassembled WGS sequence"/>
</dbReference>
<feature type="compositionally biased region" description="Basic and acidic residues" evidence="2">
    <location>
        <begin position="16"/>
        <end position="25"/>
    </location>
</feature>
<feature type="region of interest" description="Disordered" evidence="2">
    <location>
        <begin position="1"/>
        <end position="32"/>
    </location>
</feature>
<accession>A0A7M4DKQ6</accession>
<keyword evidence="1" id="KW-0732">Signal</keyword>
<evidence type="ECO:0000256" key="1">
    <source>
        <dbReference type="ARBA" id="ARBA00022729"/>
    </source>
</evidence>
<dbReference type="CDD" id="cd12797">
    <property type="entry name" value="M23_peptidase"/>
    <property type="match status" value="1"/>
</dbReference>
<evidence type="ECO:0000313" key="4">
    <source>
        <dbReference type="EMBL" id="VZO37747.1"/>
    </source>
</evidence>
<name>A0A7M4DKQ6_9MICO</name>
<evidence type="ECO:0000313" key="5">
    <source>
        <dbReference type="Proteomes" id="UP000419743"/>
    </source>
</evidence>
<evidence type="ECO:0000256" key="2">
    <source>
        <dbReference type="SAM" id="MobiDB-lite"/>
    </source>
</evidence>
<dbReference type="InterPro" id="IPR011055">
    <property type="entry name" value="Dup_hybrid_motif"/>
</dbReference>
<dbReference type="PANTHER" id="PTHR21666:SF289">
    <property type="entry name" value="L-ALA--D-GLU ENDOPEPTIDASE"/>
    <property type="match status" value="1"/>
</dbReference>
<dbReference type="InterPro" id="IPR050570">
    <property type="entry name" value="Cell_wall_metabolism_enzyme"/>
</dbReference>
<dbReference type="GO" id="GO:0004222">
    <property type="term" value="F:metalloendopeptidase activity"/>
    <property type="evidence" value="ECO:0007669"/>
    <property type="project" value="TreeGrafter"/>
</dbReference>
<comment type="caution">
    <text evidence="4">The sequence shown here is derived from an EMBL/GenBank/DDBJ whole genome shotgun (WGS) entry which is preliminary data.</text>
</comment>
<dbReference type="AlphaFoldDB" id="A0A7M4DKQ6"/>
<dbReference type="EC" id="3.4.24.-" evidence="4"/>
<dbReference type="SUPFAM" id="SSF51261">
    <property type="entry name" value="Duplicated hybrid motif"/>
    <property type="match status" value="1"/>
</dbReference>
<dbReference type="Pfam" id="PF01551">
    <property type="entry name" value="Peptidase_M23"/>
    <property type="match status" value="1"/>
</dbReference>
<reference evidence="4 5" key="1">
    <citation type="submission" date="2019-11" db="EMBL/GenBank/DDBJ databases">
        <authorList>
            <person name="Criscuolo A."/>
        </authorList>
    </citation>
    <scope>NUCLEOTIDE SEQUENCE [LARGE SCALE GENOMIC DNA]</scope>
    <source>
        <strain evidence="4">CIP111667</strain>
    </source>
</reference>
<feature type="domain" description="M23ase beta-sheet core" evidence="3">
    <location>
        <begin position="79"/>
        <end position="175"/>
    </location>
</feature>
<sequence>MTTALAADPLASARTTAERVSRATERTSLTGTSGRYANGALAAAIPEQPAVIMPLAQGTYRETSQYGNRRDPITGGPSFHTGVDLAAPAGTPIMAVADGVVDYVGPGKDGRSSMLIVLRHEIDGQTIYTWYNHMYTSGLNVSEGQRVQAGDTIAGVGSNGNSTGPHLHFEVHLDNRLTTTEPLSWLLQQDAVDISELP</sequence>
<dbReference type="PANTHER" id="PTHR21666">
    <property type="entry name" value="PEPTIDASE-RELATED"/>
    <property type="match status" value="1"/>
</dbReference>
<dbReference type="Gene3D" id="2.70.70.10">
    <property type="entry name" value="Glucose Permease (Domain IIA)"/>
    <property type="match status" value="1"/>
</dbReference>
<proteinExistence type="predicted"/>
<dbReference type="InterPro" id="IPR016047">
    <property type="entry name" value="M23ase_b-sheet_dom"/>
</dbReference>
<dbReference type="EMBL" id="CACRYJ010000036">
    <property type="protein sequence ID" value="VZO37747.1"/>
    <property type="molecule type" value="Genomic_DNA"/>
</dbReference>
<keyword evidence="5" id="KW-1185">Reference proteome</keyword>
<protein>
    <submittedName>
        <fullName evidence="4">Murein DD-endopeptidase MepM</fullName>
        <ecNumber evidence="4">3.4.24.-</ecNumber>
    </submittedName>
</protein>
<evidence type="ECO:0000259" key="3">
    <source>
        <dbReference type="Pfam" id="PF01551"/>
    </source>
</evidence>
<organism evidence="4 5">
    <name type="scientific">Occultella aeris</name>
    <dbReference type="NCBI Taxonomy" id="2761496"/>
    <lineage>
        <taxon>Bacteria</taxon>
        <taxon>Bacillati</taxon>
        <taxon>Actinomycetota</taxon>
        <taxon>Actinomycetes</taxon>
        <taxon>Micrococcales</taxon>
        <taxon>Ruaniaceae</taxon>
        <taxon>Occultella</taxon>
    </lineage>
</organism>
<gene>
    <name evidence="4" type="primary">mepM_2</name>
    <name evidence="4" type="ORF">HALOF300_02720</name>
</gene>